<sequence>MIIVQLIIDNGIVITLFFNFDLDLILLTNDPYLACDVFDLLLKKRSHSTLGYFPKTKEISLPQMSFELLLCTLLKQSYGEKII</sequence>
<evidence type="ECO:0000313" key="2">
    <source>
        <dbReference type="Proteomes" id="UP000075346"/>
    </source>
</evidence>
<comment type="caution">
    <text evidence="1">The sequence shown here is derived from an EMBL/GenBank/DDBJ whole genome shotgun (WGS) entry which is preliminary data.</text>
</comment>
<dbReference type="AlphaFoldDB" id="A0A151KZZ0"/>
<evidence type="ECO:0000313" key="1">
    <source>
        <dbReference type="EMBL" id="KYN89658.1"/>
    </source>
</evidence>
<dbReference type="EMBL" id="LOBR01000014">
    <property type="protein sequence ID" value="KYN89658.1"/>
    <property type="molecule type" value="Genomic_DNA"/>
</dbReference>
<dbReference type="Proteomes" id="UP000075346">
    <property type="component" value="Unassembled WGS sequence"/>
</dbReference>
<name>A0A151KZZ0_9VIBR</name>
<proteinExistence type="predicted"/>
<gene>
    <name evidence="1" type="ORF">ATY37_11820</name>
</gene>
<reference evidence="2" key="1">
    <citation type="submission" date="2015-12" db="EMBL/GenBank/DDBJ databases">
        <authorList>
            <person name="Shamseldin A."/>
            <person name="Moawad H."/>
            <person name="Abd El-Rahim W.M."/>
            <person name="Sadowsky M.J."/>
        </authorList>
    </citation>
    <scope>NUCLEOTIDE SEQUENCE [LARGE SCALE GENOMIC DNA]</scope>
    <source>
        <strain evidence="2">2538-88</strain>
    </source>
</reference>
<organism evidence="1 2">
    <name type="scientific">Vibrio cidicii</name>
    <dbReference type="NCBI Taxonomy" id="1763883"/>
    <lineage>
        <taxon>Bacteria</taxon>
        <taxon>Pseudomonadati</taxon>
        <taxon>Pseudomonadota</taxon>
        <taxon>Gammaproteobacteria</taxon>
        <taxon>Vibrionales</taxon>
        <taxon>Vibrionaceae</taxon>
        <taxon>Vibrio</taxon>
    </lineage>
</organism>
<accession>A0A151KZZ0</accession>
<protein>
    <submittedName>
        <fullName evidence="1">Uncharacterized protein</fullName>
    </submittedName>
</protein>